<organism evidence="2 3">
    <name type="scientific">Pseudomonas lutea</name>
    <dbReference type="NCBI Taxonomy" id="243924"/>
    <lineage>
        <taxon>Bacteria</taxon>
        <taxon>Pseudomonadati</taxon>
        <taxon>Pseudomonadota</taxon>
        <taxon>Gammaproteobacteria</taxon>
        <taxon>Pseudomonadales</taxon>
        <taxon>Pseudomonadaceae</taxon>
        <taxon>Pseudomonas</taxon>
    </lineage>
</organism>
<feature type="chain" id="PRO_5046657917" evidence="1">
    <location>
        <begin position="20"/>
        <end position="198"/>
    </location>
</feature>
<proteinExistence type="predicted"/>
<comment type="caution">
    <text evidence="2">The sequence shown here is derived from an EMBL/GenBank/DDBJ whole genome shotgun (WGS) entry which is preliminary data.</text>
</comment>
<reference evidence="2 3" key="1">
    <citation type="journal article" date="2020" name="FEMS Microbiol. Ecol.">
        <title>Temporal dynamics of bacterial communities during seed development and maturation.</title>
        <authorList>
            <person name="Chesneau G."/>
            <person name="Torres-Cortes G."/>
            <person name="Briand M."/>
            <person name="Darrasse A."/>
            <person name="Preveaux A."/>
            <person name="Marais C."/>
            <person name="Jacques M.A."/>
            <person name="Shade A."/>
            <person name="Barret M."/>
        </authorList>
    </citation>
    <scope>NUCLEOTIDE SEQUENCE [LARGE SCALE GENOMIC DNA]</scope>
    <source>
        <strain evidence="2 3">CFBP13723</strain>
    </source>
</reference>
<protein>
    <submittedName>
        <fullName evidence="2">Type VI secretion protein</fullName>
    </submittedName>
</protein>
<evidence type="ECO:0000313" key="2">
    <source>
        <dbReference type="EMBL" id="MBD8123623.1"/>
    </source>
</evidence>
<keyword evidence="1" id="KW-0732">Signal</keyword>
<accession>A0ABR9AC27</accession>
<evidence type="ECO:0000256" key="1">
    <source>
        <dbReference type="SAM" id="SignalP"/>
    </source>
</evidence>
<dbReference type="InterPro" id="IPR017738">
    <property type="entry name" value="T6SS-assoc_VCA0118"/>
</dbReference>
<dbReference type="RefSeq" id="WP_191945501.1">
    <property type="nucleotide sequence ID" value="NZ_JACYNP010000011.1"/>
</dbReference>
<dbReference type="EMBL" id="JACYNP010000011">
    <property type="protein sequence ID" value="MBD8123623.1"/>
    <property type="molecule type" value="Genomic_DNA"/>
</dbReference>
<gene>
    <name evidence="2" type="ORF">IFT62_20660</name>
</gene>
<feature type="signal peptide" evidence="1">
    <location>
        <begin position="1"/>
        <end position="19"/>
    </location>
</feature>
<name>A0ABR9AC27_9PSED</name>
<sequence>MRFLPAFFIVIACVSNSYAADECTSIVEDSKRLACYDMKYRPATTSAQSSSWEVRESVSKIDDSKTVVLSTSSKESVPKRFGGSDTADLYIRCSEGKTSLYIVLADKFLADSEDYGQVTYRVDNQKAKTYSFSASTDNKALGQWSGQYAIPVVKHLMDAQQVIVRITPYNESPVTVTFPISGLRQAIPPLQAACKWKS</sequence>
<dbReference type="Pfam" id="PF11319">
    <property type="entry name" value="VasI"/>
    <property type="match status" value="1"/>
</dbReference>
<evidence type="ECO:0000313" key="3">
    <source>
        <dbReference type="Proteomes" id="UP000625247"/>
    </source>
</evidence>
<dbReference type="Proteomes" id="UP000625247">
    <property type="component" value="Unassembled WGS sequence"/>
</dbReference>
<keyword evidence="3" id="KW-1185">Reference proteome</keyword>